<evidence type="ECO:0000256" key="2">
    <source>
        <dbReference type="ARBA" id="ARBA00022692"/>
    </source>
</evidence>
<evidence type="ECO:0000256" key="3">
    <source>
        <dbReference type="ARBA" id="ARBA00022989"/>
    </source>
</evidence>
<dbReference type="InterPro" id="IPR021797">
    <property type="entry name" value="Wzy_C_2"/>
</dbReference>
<dbReference type="AlphaFoldDB" id="A0A8I1DJH6"/>
<evidence type="ECO:0000259" key="6">
    <source>
        <dbReference type="Pfam" id="PF11846"/>
    </source>
</evidence>
<protein>
    <submittedName>
        <fullName evidence="7">Wzy polymerase domain-containing protein</fullName>
    </submittedName>
</protein>
<feature type="domain" description="O-antigen ligase-related" evidence="5">
    <location>
        <begin position="194"/>
        <end position="344"/>
    </location>
</feature>
<gene>
    <name evidence="7" type="ORF">I9054_002075</name>
</gene>
<accession>A0A8I1DJH6</accession>
<dbReference type="Pfam" id="PF11846">
    <property type="entry name" value="Wzy_C_2"/>
    <property type="match status" value="1"/>
</dbReference>
<keyword evidence="2" id="KW-0812">Transmembrane</keyword>
<dbReference type="PANTHER" id="PTHR37422">
    <property type="entry name" value="TEICHURONIC ACID BIOSYNTHESIS PROTEIN TUAE"/>
    <property type="match status" value="1"/>
</dbReference>
<reference evidence="7" key="1">
    <citation type="submission" date="2022-02" db="EMBL/GenBank/DDBJ databases">
        <title>Characterization of Tn125 harboring carbapenem-resistant Acinetobacter bereziniae clinical isolates.</title>
        <authorList>
            <person name="Wong N.-K."/>
            <person name="Pan Q."/>
        </authorList>
    </citation>
    <scope>NUCLEOTIDE SEQUENCE</scope>
    <source>
        <strain evidence="7">GD03393</strain>
    </source>
</reference>
<dbReference type="GO" id="GO:0016020">
    <property type="term" value="C:membrane"/>
    <property type="evidence" value="ECO:0007669"/>
    <property type="project" value="UniProtKB-SubCell"/>
</dbReference>
<keyword evidence="3" id="KW-1133">Transmembrane helix</keyword>
<evidence type="ECO:0000256" key="4">
    <source>
        <dbReference type="ARBA" id="ARBA00023136"/>
    </source>
</evidence>
<evidence type="ECO:0000259" key="5">
    <source>
        <dbReference type="Pfam" id="PF04932"/>
    </source>
</evidence>
<organism evidence="7 8">
    <name type="scientific">Acinetobacter bereziniae</name>
    <name type="common">Acinetobacter genomosp. 10</name>
    <dbReference type="NCBI Taxonomy" id="106648"/>
    <lineage>
        <taxon>Bacteria</taxon>
        <taxon>Pseudomonadati</taxon>
        <taxon>Pseudomonadota</taxon>
        <taxon>Gammaproteobacteria</taxon>
        <taxon>Moraxellales</taxon>
        <taxon>Moraxellaceae</taxon>
        <taxon>Acinetobacter</taxon>
    </lineage>
</organism>
<evidence type="ECO:0000256" key="1">
    <source>
        <dbReference type="ARBA" id="ARBA00004141"/>
    </source>
</evidence>
<name>A0A8I1DJH6_ACIBZ</name>
<dbReference type="EMBL" id="CP092085">
    <property type="protein sequence ID" value="UUN98278.1"/>
    <property type="molecule type" value="Genomic_DNA"/>
</dbReference>
<dbReference type="RefSeq" id="WP_198114837.1">
    <property type="nucleotide sequence ID" value="NZ_CP066121.1"/>
</dbReference>
<dbReference type="Proteomes" id="UP000644140">
    <property type="component" value="Chromosome"/>
</dbReference>
<dbReference type="PANTHER" id="PTHR37422:SF13">
    <property type="entry name" value="LIPOPOLYSACCHARIDE BIOSYNTHESIS PROTEIN PA4999-RELATED"/>
    <property type="match status" value="1"/>
</dbReference>
<comment type="subcellular location">
    <subcellularLocation>
        <location evidence="1">Membrane</location>
        <topology evidence="1">Multi-pass membrane protein</topology>
    </subcellularLocation>
</comment>
<dbReference type="Pfam" id="PF04932">
    <property type="entry name" value="Wzy_C"/>
    <property type="match status" value="1"/>
</dbReference>
<dbReference type="InterPro" id="IPR051533">
    <property type="entry name" value="WaaL-like"/>
</dbReference>
<feature type="domain" description="Virulence factor membrane-bound polymerase C-terminal" evidence="6">
    <location>
        <begin position="366"/>
        <end position="474"/>
    </location>
</feature>
<proteinExistence type="predicted"/>
<evidence type="ECO:0000313" key="7">
    <source>
        <dbReference type="EMBL" id="UUN98278.1"/>
    </source>
</evidence>
<evidence type="ECO:0000313" key="8">
    <source>
        <dbReference type="Proteomes" id="UP000644140"/>
    </source>
</evidence>
<sequence length="543" mass="63074">MMQKLLIFLSIFFYGLSILLPYHGVPWVTFESELFSLISLFSLLALCLYQNNKIPKLNLFILCVACIPFLQFLCGKIIYLSNAILTSAYILVLFFSILVGFNLSQNDDYKKSVFKFITYSLFYFGLVSAIFVILQWLGLSQFLSLYIMDIVGNRPYANMGQPNNIAVFMIISLLSALYLKENKNIPFVIVIPSIILILIAIALTQSRTAWVVFIFLLIYVACKKNVKEIKVIRKNIYLASLAFFVFIFSIPLIRIFLKEVLHLDIFNIASASERASDGYLRLDLWQQAYYAILEQPWFGFGWNQTSLAQITIFDLHPNHEWVGSFHNIVFDVLVWNGLPLGIVIIVYAIYMLYRLEKSCLTLESTLAMLMIFVVVIHSLFEFPLHYLYFVVPFGFLIGFIQAQDESLEIINFSLYIVKCFLLIGFLLSILVVRDYYLLKTKVNILSNFSEKGVYDQNVLNKRIYILTQFSEWLWWVTLDENTKLDNDKLNVVRKLVYNSASEINLAKYIRILINSHKLNEAERVLNILNILHNKKLKIDDFKE</sequence>
<keyword evidence="4" id="KW-0472">Membrane</keyword>
<dbReference type="InterPro" id="IPR007016">
    <property type="entry name" value="O-antigen_ligase-rel_domated"/>
</dbReference>